<evidence type="ECO:0000256" key="3">
    <source>
        <dbReference type="ARBA" id="ARBA00023163"/>
    </source>
</evidence>
<keyword evidence="1" id="KW-0805">Transcription regulation</keyword>
<dbReference type="RefSeq" id="WP_034436483.1">
    <property type="nucleotide sequence ID" value="NZ_CBTK010000302.1"/>
</dbReference>
<dbReference type="Proteomes" id="UP000019184">
    <property type="component" value="Unassembled WGS sequence"/>
</dbReference>
<dbReference type="SUPFAM" id="SSF47413">
    <property type="entry name" value="lambda repressor-like DNA-binding domains"/>
    <property type="match status" value="1"/>
</dbReference>
<keyword evidence="2" id="KW-0238">DNA-binding</keyword>
<protein>
    <submittedName>
        <fullName evidence="5">Helix-turn-helix domain protein</fullName>
    </submittedName>
</protein>
<proteinExistence type="predicted"/>
<dbReference type="GO" id="GO:0003677">
    <property type="term" value="F:DNA binding"/>
    <property type="evidence" value="ECO:0007669"/>
    <property type="project" value="UniProtKB-KW"/>
</dbReference>
<evidence type="ECO:0000313" key="5">
    <source>
        <dbReference type="EMBL" id="CDH47456.1"/>
    </source>
</evidence>
<name>A0A7U7GFS9_9GAMM</name>
<dbReference type="Pfam" id="PF13560">
    <property type="entry name" value="HTH_31"/>
    <property type="match status" value="1"/>
</dbReference>
<sequence length="96" mass="10668">MNETLFAELLSSVEEMDKIVRGELEPGRVTSVAELQVRTIREKTGLSQSRFAQLIGVSKRTLENWEQGRRRPAGPARVLLKIVSATPEVALKSLHG</sequence>
<reference evidence="5 6" key="1">
    <citation type="journal article" date="2014" name="ISME J.">
        <title>Candidatus Competibacter-lineage genomes retrieved from metagenomes reveal functional metabolic diversity.</title>
        <authorList>
            <person name="McIlroy S.J."/>
            <person name="Albertsen M."/>
            <person name="Andresen E.K."/>
            <person name="Saunders A.M."/>
            <person name="Kristiansen R."/>
            <person name="Stokholm-Bjerregaard M."/>
            <person name="Nielsen K.L."/>
            <person name="Nielsen P.H."/>
        </authorList>
    </citation>
    <scope>NUCLEOTIDE SEQUENCE [LARGE SCALE GENOMIC DNA]</scope>
    <source>
        <strain evidence="5 6">Run_B_J11</strain>
    </source>
</reference>
<dbReference type="InterPro" id="IPR052359">
    <property type="entry name" value="HTH-type_reg/antitoxin"/>
</dbReference>
<feature type="domain" description="HTH cro/C1-type" evidence="4">
    <location>
        <begin position="37"/>
        <end position="72"/>
    </location>
</feature>
<dbReference type="EMBL" id="CBTK010000302">
    <property type="protein sequence ID" value="CDH47456.1"/>
    <property type="molecule type" value="Genomic_DNA"/>
</dbReference>
<evidence type="ECO:0000256" key="2">
    <source>
        <dbReference type="ARBA" id="ARBA00023125"/>
    </source>
</evidence>
<dbReference type="AlphaFoldDB" id="A0A7U7GFS9"/>
<evidence type="ECO:0000313" key="6">
    <source>
        <dbReference type="Proteomes" id="UP000019184"/>
    </source>
</evidence>
<organism evidence="5 6">
    <name type="scientific">Candidatus Contendobacter odensis Run_B_J11</name>
    <dbReference type="NCBI Taxonomy" id="1400861"/>
    <lineage>
        <taxon>Bacteria</taxon>
        <taxon>Pseudomonadati</taxon>
        <taxon>Pseudomonadota</taxon>
        <taxon>Gammaproteobacteria</taxon>
        <taxon>Candidatus Competibacteraceae</taxon>
        <taxon>Candidatus Contendibacter</taxon>
    </lineage>
</organism>
<comment type="caution">
    <text evidence="5">The sequence shown here is derived from an EMBL/GenBank/DDBJ whole genome shotgun (WGS) entry which is preliminary data.</text>
</comment>
<dbReference type="OrthoDB" id="9799384at2"/>
<evidence type="ECO:0000259" key="4">
    <source>
        <dbReference type="PROSITE" id="PS50943"/>
    </source>
</evidence>
<dbReference type="SMART" id="SM00530">
    <property type="entry name" value="HTH_XRE"/>
    <property type="match status" value="1"/>
</dbReference>
<dbReference type="Gene3D" id="1.10.260.40">
    <property type="entry name" value="lambda repressor-like DNA-binding domains"/>
    <property type="match status" value="1"/>
</dbReference>
<dbReference type="InterPro" id="IPR010982">
    <property type="entry name" value="Lambda_DNA-bd_dom_sf"/>
</dbReference>
<dbReference type="InterPro" id="IPR001387">
    <property type="entry name" value="Cro/C1-type_HTH"/>
</dbReference>
<dbReference type="CDD" id="cd00093">
    <property type="entry name" value="HTH_XRE"/>
    <property type="match status" value="1"/>
</dbReference>
<dbReference type="PROSITE" id="PS50943">
    <property type="entry name" value="HTH_CROC1"/>
    <property type="match status" value="1"/>
</dbReference>
<dbReference type="PANTHER" id="PTHR36511">
    <property type="entry name" value="MERR FAMILY BACTERIAL REGULATORY PROTEIN"/>
    <property type="match status" value="1"/>
</dbReference>
<keyword evidence="3" id="KW-0804">Transcription</keyword>
<keyword evidence="6" id="KW-1185">Reference proteome</keyword>
<accession>A0A7U7GFS9</accession>
<evidence type="ECO:0000256" key="1">
    <source>
        <dbReference type="ARBA" id="ARBA00023015"/>
    </source>
</evidence>
<dbReference type="PANTHER" id="PTHR36511:SF3">
    <property type="entry name" value="ANTITOXIN HIGA-2"/>
    <property type="match status" value="1"/>
</dbReference>
<gene>
    <name evidence="5" type="ORF">BN874_830009</name>
</gene>